<dbReference type="InterPro" id="IPR001109">
    <property type="entry name" value="Hydrogenase_HupF/HypC"/>
</dbReference>
<reference evidence="2 3" key="1">
    <citation type="submission" date="2021-05" db="EMBL/GenBank/DDBJ databases">
        <title>The draft genome of Geobacter luticola JCM 17780.</title>
        <authorList>
            <person name="Xu Z."/>
            <person name="Masuda Y."/>
            <person name="Itoh H."/>
            <person name="Senoo K."/>
        </authorList>
    </citation>
    <scope>NUCLEOTIDE SEQUENCE [LARGE SCALE GENOMIC DNA]</scope>
    <source>
        <strain evidence="2 3">JCM 17780</strain>
    </source>
</reference>
<name>A0ABS5SAE8_9BACT</name>
<evidence type="ECO:0000313" key="2">
    <source>
        <dbReference type="EMBL" id="MBT0651587.1"/>
    </source>
</evidence>
<dbReference type="Gene3D" id="2.30.30.140">
    <property type="match status" value="1"/>
</dbReference>
<gene>
    <name evidence="2" type="primary">hypC</name>
    <name evidence="2" type="ORF">KI810_00840</name>
</gene>
<evidence type="ECO:0000313" key="3">
    <source>
        <dbReference type="Proteomes" id="UP000756860"/>
    </source>
</evidence>
<dbReference type="NCBIfam" id="TIGR00074">
    <property type="entry name" value="hypC_hupF"/>
    <property type="match status" value="1"/>
</dbReference>
<dbReference type="PROSITE" id="PS01097">
    <property type="entry name" value="HUPF_HYPC"/>
    <property type="match status" value="1"/>
</dbReference>
<dbReference type="PRINTS" id="PR00445">
    <property type="entry name" value="HUPFHYPC"/>
</dbReference>
<protein>
    <submittedName>
        <fullName evidence="2">HypC/HybG/HupF family hydrogenase formation chaperone</fullName>
    </submittedName>
</protein>
<dbReference type="SUPFAM" id="SSF159127">
    <property type="entry name" value="HupF/HypC-like"/>
    <property type="match status" value="1"/>
</dbReference>
<proteinExistence type="inferred from homology"/>
<dbReference type="Pfam" id="PF01455">
    <property type="entry name" value="HupF_HypC"/>
    <property type="match status" value="1"/>
</dbReference>
<dbReference type="EMBL" id="JAHCVK010000001">
    <property type="protein sequence ID" value="MBT0651587.1"/>
    <property type="molecule type" value="Genomic_DNA"/>
</dbReference>
<keyword evidence="3" id="KW-1185">Reference proteome</keyword>
<organism evidence="2 3">
    <name type="scientific">Geomobilimonas luticola</name>
    <dbReference type="NCBI Taxonomy" id="1114878"/>
    <lineage>
        <taxon>Bacteria</taxon>
        <taxon>Pseudomonadati</taxon>
        <taxon>Thermodesulfobacteriota</taxon>
        <taxon>Desulfuromonadia</taxon>
        <taxon>Geobacterales</taxon>
        <taxon>Geobacteraceae</taxon>
        <taxon>Geomobilimonas</taxon>
    </lineage>
</organism>
<evidence type="ECO:0000256" key="1">
    <source>
        <dbReference type="ARBA" id="ARBA00006018"/>
    </source>
</evidence>
<comment type="similarity">
    <text evidence="1">Belongs to the HupF/HypC family.</text>
</comment>
<sequence>MCVGVPMRIISIDGTDAVAEIDGVKREASLMLMADELRVGDYVIVHAGFAISKLDEDEARETLEMMREVFKPEDMR</sequence>
<dbReference type="InterPro" id="IPR019812">
    <property type="entry name" value="Hydgase_assmbl_chp_CS"/>
</dbReference>
<accession>A0ABS5SAE8</accession>
<dbReference type="RefSeq" id="WP_214173594.1">
    <property type="nucleotide sequence ID" value="NZ_JAHCVK010000001.1"/>
</dbReference>
<dbReference type="Proteomes" id="UP000756860">
    <property type="component" value="Unassembled WGS sequence"/>
</dbReference>
<comment type="caution">
    <text evidence="2">The sequence shown here is derived from an EMBL/GenBank/DDBJ whole genome shotgun (WGS) entry which is preliminary data.</text>
</comment>
<dbReference type="PANTHER" id="PTHR35177:SF2">
    <property type="entry name" value="HYDROGENASE MATURATION FACTOR HYBG"/>
    <property type="match status" value="1"/>
</dbReference>
<dbReference type="PANTHER" id="PTHR35177">
    <property type="entry name" value="HYDROGENASE MATURATION FACTOR HYBG"/>
    <property type="match status" value="1"/>
</dbReference>